<proteinExistence type="predicted"/>
<gene>
    <name evidence="2" type="ORF">ACFFK0_09005</name>
</gene>
<comment type="caution">
    <text evidence="2">The sequence shown here is derived from an EMBL/GenBank/DDBJ whole genome shotgun (WGS) entry which is preliminary data.</text>
</comment>
<sequence>MTWHMHAVDRGRPRSDMKKTKSGTGDTIQALSRQLQLLPHDSGAEPYAHTGACVTGAAMYGNETPI</sequence>
<dbReference type="EMBL" id="JBHLWN010000031">
    <property type="protein sequence ID" value="MFC0212601.1"/>
    <property type="molecule type" value="Genomic_DNA"/>
</dbReference>
<protein>
    <submittedName>
        <fullName evidence="2">Uncharacterized protein</fullName>
    </submittedName>
</protein>
<dbReference type="Proteomes" id="UP001589776">
    <property type="component" value="Unassembled WGS sequence"/>
</dbReference>
<dbReference type="RefSeq" id="WP_377469793.1">
    <property type="nucleotide sequence ID" value="NZ_JBHLWN010000031.1"/>
</dbReference>
<reference evidence="2 3" key="1">
    <citation type="submission" date="2024-09" db="EMBL/GenBank/DDBJ databases">
        <authorList>
            <person name="Sun Q."/>
            <person name="Mori K."/>
        </authorList>
    </citation>
    <scope>NUCLEOTIDE SEQUENCE [LARGE SCALE GENOMIC DNA]</scope>
    <source>
        <strain evidence="2 3">CCM 7759</strain>
    </source>
</reference>
<feature type="compositionally biased region" description="Basic and acidic residues" evidence="1">
    <location>
        <begin position="1"/>
        <end position="19"/>
    </location>
</feature>
<organism evidence="2 3">
    <name type="scientific">Paenibacillus chartarius</name>
    <dbReference type="NCBI Taxonomy" id="747481"/>
    <lineage>
        <taxon>Bacteria</taxon>
        <taxon>Bacillati</taxon>
        <taxon>Bacillota</taxon>
        <taxon>Bacilli</taxon>
        <taxon>Bacillales</taxon>
        <taxon>Paenibacillaceae</taxon>
        <taxon>Paenibacillus</taxon>
    </lineage>
</organism>
<keyword evidence="3" id="KW-1185">Reference proteome</keyword>
<accession>A0ABV6DIX5</accession>
<feature type="region of interest" description="Disordered" evidence="1">
    <location>
        <begin position="1"/>
        <end position="26"/>
    </location>
</feature>
<evidence type="ECO:0000313" key="3">
    <source>
        <dbReference type="Proteomes" id="UP001589776"/>
    </source>
</evidence>
<evidence type="ECO:0000313" key="2">
    <source>
        <dbReference type="EMBL" id="MFC0212601.1"/>
    </source>
</evidence>
<evidence type="ECO:0000256" key="1">
    <source>
        <dbReference type="SAM" id="MobiDB-lite"/>
    </source>
</evidence>
<name>A0ABV6DIX5_9BACL</name>